<evidence type="ECO:0000256" key="1">
    <source>
        <dbReference type="ARBA" id="ARBA00022679"/>
    </source>
</evidence>
<dbReference type="AlphaFoldDB" id="A0A0M6XNH0"/>
<dbReference type="PANTHER" id="PTHR41299">
    <property type="entry name" value="THIAMINE PYROPHOSPHOKINASE"/>
    <property type="match status" value="1"/>
</dbReference>
<evidence type="ECO:0000313" key="7">
    <source>
        <dbReference type="Proteomes" id="UP000048908"/>
    </source>
</evidence>
<dbReference type="Gene3D" id="3.40.50.10240">
    <property type="entry name" value="Thiamin pyrophosphokinase, catalytic domain"/>
    <property type="match status" value="1"/>
</dbReference>
<organism evidence="6 7">
    <name type="scientific">Jannaschia rubra</name>
    <dbReference type="NCBI Taxonomy" id="282197"/>
    <lineage>
        <taxon>Bacteria</taxon>
        <taxon>Pseudomonadati</taxon>
        <taxon>Pseudomonadota</taxon>
        <taxon>Alphaproteobacteria</taxon>
        <taxon>Rhodobacterales</taxon>
        <taxon>Roseobacteraceae</taxon>
        <taxon>Jannaschia</taxon>
    </lineage>
</organism>
<dbReference type="GO" id="GO:0005524">
    <property type="term" value="F:ATP binding"/>
    <property type="evidence" value="ECO:0007669"/>
    <property type="project" value="UniProtKB-KW"/>
</dbReference>
<proteinExistence type="predicted"/>
<dbReference type="InterPro" id="IPR007371">
    <property type="entry name" value="TPK_catalytic"/>
</dbReference>
<dbReference type="SUPFAM" id="SSF63999">
    <property type="entry name" value="Thiamin pyrophosphokinase, catalytic domain"/>
    <property type="match status" value="1"/>
</dbReference>
<dbReference type="SUPFAM" id="SSF63862">
    <property type="entry name" value="Thiamin pyrophosphokinase, substrate-binding domain"/>
    <property type="match status" value="1"/>
</dbReference>
<keyword evidence="4" id="KW-0067">ATP-binding</keyword>
<name>A0A0M6XNH0_9RHOB</name>
<keyword evidence="7" id="KW-1185">Reference proteome</keyword>
<gene>
    <name evidence="6" type="ORF">JAN5088_00413</name>
</gene>
<dbReference type="STRING" id="282197.SAMN04488517_1016"/>
<feature type="domain" description="Thiamin pyrophosphokinase catalytic" evidence="5">
    <location>
        <begin position="2"/>
        <end position="66"/>
    </location>
</feature>
<keyword evidence="1" id="KW-0808">Transferase</keyword>
<accession>A0A0M6XNH0</accession>
<dbReference type="Pfam" id="PF04263">
    <property type="entry name" value="TPK_catalytic"/>
    <property type="match status" value="1"/>
</dbReference>
<dbReference type="InterPro" id="IPR036371">
    <property type="entry name" value="TPK_B1-bd_sf"/>
</dbReference>
<evidence type="ECO:0000259" key="5">
    <source>
        <dbReference type="Pfam" id="PF04263"/>
    </source>
</evidence>
<dbReference type="GO" id="GO:0006772">
    <property type="term" value="P:thiamine metabolic process"/>
    <property type="evidence" value="ECO:0007669"/>
    <property type="project" value="InterPro"/>
</dbReference>
<dbReference type="EMBL" id="CXPG01000009">
    <property type="protein sequence ID" value="CTQ31655.1"/>
    <property type="molecule type" value="Genomic_DNA"/>
</dbReference>
<evidence type="ECO:0000256" key="4">
    <source>
        <dbReference type="ARBA" id="ARBA00022840"/>
    </source>
</evidence>
<evidence type="ECO:0000256" key="2">
    <source>
        <dbReference type="ARBA" id="ARBA00022741"/>
    </source>
</evidence>
<dbReference type="InterPro" id="IPR006282">
    <property type="entry name" value="Thi_PPkinase"/>
</dbReference>
<dbReference type="PANTHER" id="PTHR41299:SF1">
    <property type="entry name" value="THIAMINE PYROPHOSPHOKINASE"/>
    <property type="match status" value="1"/>
</dbReference>
<dbReference type="GO" id="GO:0009229">
    <property type="term" value="P:thiamine diphosphate biosynthetic process"/>
    <property type="evidence" value="ECO:0007669"/>
    <property type="project" value="InterPro"/>
</dbReference>
<dbReference type="GO" id="GO:0004788">
    <property type="term" value="F:thiamine diphosphokinase activity"/>
    <property type="evidence" value="ECO:0007669"/>
    <property type="project" value="InterPro"/>
</dbReference>
<dbReference type="CDD" id="cd07995">
    <property type="entry name" value="TPK"/>
    <property type="match status" value="1"/>
</dbReference>
<evidence type="ECO:0000256" key="3">
    <source>
        <dbReference type="ARBA" id="ARBA00022777"/>
    </source>
</evidence>
<dbReference type="InterPro" id="IPR036759">
    <property type="entry name" value="TPK_catalytic_sf"/>
</dbReference>
<keyword evidence="2" id="KW-0547">Nucleotide-binding</keyword>
<reference evidence="6 7" key="1">
    <citation type="submission" date="2015-07" db="EMBL/GenBank/DDBJ databases">
        <authorList>
            <person name="Noorani M."/>
        </authorList>
    </citation>
    <scope>NUCLEOTIDE SEQUENCE [LARGE SCALE GENOMIC DNA]</scope>
    <source>
        <strain evidence="6 7">CECT 5088</strain>
    </source>
</reference>
<dbReference type="Proteomes" id="UP000048908">
    <property type="component" value="Unassembled WGS sequence"/>
</dbReference>
<evidence type="ECO:0000313" key="6">
    <source>
        <dbReference type="EMBL" id="CTQ31655.1"/>
    </source>
</evidence>
<protein>
    <submittedName>
        <fullName evidence="6">Thiamine pyrophosphokinase</fullName>
    </submittedName>
</protein>
<sequence>MVGDLDSISEEARAVFADGLVHVPEQDSTDFAKALRTYPAPFTIAVGFIGARVDHFLACLTELARNRAPCVLLGEEDCVCIAPPSIRLDLPVGTRLSLWPLGPATGTGEGLEWPIDRVAFGPASVTGTSNRTTGPVTLNLSGGPMALILPSDALPALLESLEMTPRGADTSPL</sequence>
<dbReference type="InterPro" id="IPR053149">
    <property type="entry name" value="TPK"/>
</dbReference>
<keyword evidence="3 6" id="KW-0418">Kinase</keyword>
<dbReference type="GO" id="GO:0016301">
    <property type="term" value="F:kinase activity"/>
    <property type="evidence" value="ECO:0007669"/>
    <property type="project" value="UniProtKB-KW"/>
</dbReference>